<dbReference type="OrthoDB" id="5289637at2"/>
<protein>
    <submittedName>
        <fullName evidence="5">Inositol 2-dehydrogenase</fullName>
    </submittedName>
</protein>
<dbReference type="InterPro" id="IPR036291">
    <property type="entry name" value="NAD(P)-bd_dom_sf"/>
</dbReference>
<organism evidence="5 6">
    <name type="scientific">Proteobacteria bacterium 228</name>
    <dbReference type="NCBI Taxonomy" id="2083153"/>
    <lineage>
        <taxon>Bacteria</taxon>
        <taxon>Pseudomonadati</taxon>
        <taxon>Pseudomonadota</taxon>
    </lineage>
</organism>
<sequence length="328" mass="35053">MLEFVLFGAGRIGSIHGRNVAAHPQARIRYVVDVNQQFAAQLAAELGATVTSVEEALADPAVNAVIIASSTDTHADLIEASAKAGKAIFCEKPVDLDLERARSCETIVNAAGVPCSLGFNRRYDPSFRALQQAMSNGKIGNLEQVIITSRDPSPPPVSYIKVSGGLFRDMMIHDLDIARWLLGEEPVEVFATASNLVDPAIGAAGDVDSAMVTLKTASGRMCQISNSRRAVYGYDQRIEVFGSQGMLQAGNHTPTTVTFAGEPGVVSDKPLHFFLERYADAYRNELQDFVDAIVSGSTPLTGIRDGIRALELAEACIASLETGKAVKL</sequence>
<dbReference type="InterPro" id="IPR055170">
    <property type="entry name" value="GFO_IDH_MocA-like_dom"/>
</dbReference>
<evidence type="ECO:0000259" key="4">
    <source>
        <dbReference type="Pfam" id="PF22725"/>
    </source>
</evidence>
<accession>A0A2S5KIG0</accession>
<dbReference type="GO" id="GO:0000166">
    <property type="term" value="F:nucleotide binding"/>
    <property type="evidence" value="ECO:0007669"/>
    <property type="project" value="InterPro"/>
</dbReference>
<comment type="caution">
    <text evidence="5">The sequence shown here is derived from an EMBL/GenBank/DDBJ whole genome shotgun (WGS) entry which is preliminary data.</text>
</comment>
<dbReference type="InterPro" id="IPR030827">
    <property type="entry name" value="Myo_inos_IolG"/>
</dbReference>
<dbReference type="GO" id="GO:0006740">
    <property type="term" value="P:NADPH regeneration"/>
    <property type="evidence" value="ECO:0007669"/>
    <property type="project" value="TreeGrafter"/>
</dbReference>
<reference evidence="5 6" key="1">
    <citation type="submission" date="2018-02" db="EMBL/GenBank/DDBJ databases">
        <title>novel marine gammaproteobacteria from coastal saline agro ecosystem.</title>
        <authorList>
            <person name="Krishnan R."/>
            <person name="Ramesh Kumar N."/>
        </authorList>
    </citation>
    <scope>NUCLEOTIDE SEQUENCE [LARGE SCALE GENOMIC DNA]</scope>
    <source>
        <strain evidence="5 6">228</strain>
    </source>
</reference>
<feature type="domain" description="Gfo/Idh/MocA-like oxidoreductase N-terminal" evidence="3">
    <location>
        <begin position="3"/>
        <end position="119"/>
    </location>
</feature>
<evidence type="ECO:0000256" key="1">
    <source>
        <dbReference type="ARBA" id="ARBA00010928"/>
    </source>
</evidence>
<dbReference type="NCBIfam" id="TIGR04380">
    <property type="entry name" value="myo_inos_iolG"/>
    <property type="match status" value="1"/>
</dbReference>
<dbReference type="EMBL" id="PRLP01000143">
    <property type="protein sequence ID" value="PPC74560.1"/>
    <property type="molecule type" value="Genomic_DNA"/>
</dbReference>
<gene>
    <name evidence="5" type="primary">iolG</name>
    <name evidence="5" type="ORF">C4K68_24890</name>
</gene>
<dbReference type="Gene3D" id="3.40.50.720">
    <property type="entry name" value="NAD(P)-binding Rossmann-like Domain"/>
    <property type="match status" value="1"/>
</dbReference>
<dbReference type="AlphaFoldDB" id="A0A2S5KIG0"/>
<name>A0A2S5KIG0_9PROT</name>
<dbReference type="GO" id="GO:0005737">
    <property type="term" value="C:cytoplasm"/>
    <property type="evidence" value="ECO:0007669"/>
    <property type="project" value="TreeGrafter"/>
</dbReference>
<dbReference type="InterPro" id="IPR000683">
    <property type="entry name" value="Gfo/Idh/MocA-like_OxRdtase_N"/>
</dbReference>
<comment type="similarity">
    <text evidence="1">Belongs to the Gfo/Idh/MocA family.</text>
</comment>
<proteinExistence type="inferred from homology"/>
<dbReference type="SUPFAM" id="SSF51735">
    <property type="entry name" value="NAD(P)-binding Rossmann-fold domains"/>
    <property type="match status" value="1"/>
</dbReference>
<dbReference type="Proteomes" id="UP000238196">
    <property type="component" value="Unassembled WGS sequence"/>
</dbReference>
<dbReference type="SUPFAM" id="SSF55347">
    <property type="entry name" value="Glyceraldehyde-3-phosphate dehydrogenase-like, C-terminal domain"/>
    <property type="match status" value="1"/>
</dbReference>
<dbReference type="PANTHER" id="PTHR42840:SF3">
    <property type="entry name" value="BINDING ROSSMANN FOLD OXIDOREDUCTASE, PUTATIVE (AFU_ORTHOLOGUE AFUA_2G10240)-RELATED"/>
    <property type="match status" value="1"/>
</dbReference>
<evidence type="ECO:0000256" key="2">
    <source>
        <dbReference type="ARBA" id="ARBA00023002"/>
    </source>
</evidence>
<dbReference type="PANTHER" id="PTHR42840">
    <property type="entry name" value="NAD(P)-BINDING ROSSMANN-FOLD SUPERFAMILY PROTEIN-RELATED"/>
    <property type="match status" value="1"/>
</dbReference>
<dbReference type="Pfam" id="PF01408">
    <property type="entry name" value="GFO_IDH_MocA"/>
    <property type="match status" value="1"/>
</dbReference>
<dbReference type="GO" id="GO:0016491">
    <property type="term" value="F:oxidoreductase activity"/>
    <property type="evidence" value="ECO:0007669"/>
    <property type="project" value="UniProtKB-KW"/>
</dbReference>
<evidence type="ECO:0000259" key="3">
    <source>
        <dbReference type="Pfam" id="PF01408"/>
    </source>
</evidence>
<dbReference type="Gene3D" id="3.30.360.10">
    <property type="entry name" value="Dihydrodipicolinate Reductase, domain 2"/>
    <property type="match status" value="1"/>
</dbReference>
<dbReference type="Pfam" id="PF22725">
    <property type="entry name" value="GFO_IDH_MocA_C3"/>
    <property type="match status" value="1"/>
</dbReference>
<feature type="domain" description="GFO/IDH/MocA-like oxidoreductase" evidence="4">
    <location>
        <begin position="127"/>
        <end position="247"/>
    </location>
</feature>
<evidence type="ECO:0000313" key="5">
    <source>
        <dbReference type="EMBL" id="PPC74560.1"/>
    </source>
</evidence>
<evidence type="ECO:0000313" key="6">
    <source>
        <dbReference type="Proteomes" id="UP000238196"/>
    </source>
</evidence>
<keyword evidence="2" id="KW-0560">Oxidoreductase</keyword>